<protein>
    <submittedName>
        <fullName evidence="5">G/U mismatch-specific DNA glycosylase</fullName>
        <ecNumber evidence="5">3.2.2.28</ecNumber>
    </submittedName>
</protein>
<gene>
    <name evidence="5" type="primary">mug</name>
    <name evidence="5" type="ORF">WOB96_12730</name>
</gene>
<evidence type="ECO:0000259" key="4">
    <source>
        <dbReference type="SMART" id="SM00986"/>
    </source>
</evidence>
<keyword evidence="3" id="KW-0234">DNA repair</keyword>
<evidence type="ECO:0000313" key="6">
    <source>
        <dbReference type="Proteomes" id="UP001446205"/>
    </source>
</evidence>
<dbReference type="Gene3D" id="3.40.470.10">
    <property type="entry name" value="Uracil-DNA glycosylase-like domain"/>
    <property type="match status" value="1"/>
</dbReference>
<proteinExistence type="predicted"/>
<keyword evidence="6" id="KW-1185">Reference proteome</keyword>
<dbReference type="InterPro" id="IPR036895">
    <property type="entry name" value="Uracil-DNA_glycosylase-like_sf"/>
</dbReference>
<dbReference type="PANTHER" id="PTHR12159:SF9">
    <property type="entry name" value="G_T MISMATCH-SPECIFIC THYMINE DNA GLYCOSYLASE"/>
    <property type="match status" value="1"/>
</dbReference>
<dbReference type="NCBIfam" id="NF007570">
    <property type="entry name" value="PRK10201.1"/>
    <property type="match status" value="1"/>
</dbReference>
<dbReference type="SMART" id="SM00987">
    <property type="entry name" value="UreE_C"/>
    <property type="match status" value="1"/>
</dbReference>
<dbReference type="InterPro" id="IPR015637">
    <property type="entry name" value="MUG/TDG"/>
</dbReference>
<dbReference type="Pfam" id="PF03167">
    <property type="entry name" value="UDG"/>
    <property type="match status" value="1"/>
</dbReference>
<dbReference type="Proteomes" id="UP001446205">
    <property type="component" value="Unassembled WGS sequence"/>
</dbReference>
<feature type="domain" description="Uracil-DNA glycosylase-like" evidence="4">
    <location>
        <begin position="24"/>
        <end position="185"/>
    </location>
</feature>
<accession>A0ABU9DAR8</accession>
<evidence type="ECO:0000313" key="5">
    <source>
        <dbReference type="EMBL" id="MEK8090619.1"/>
    </source>
</evidence>
<keyword evidence="1" id="KW-0227">DNA damage</keyword>
<comment type="caution">
    <text evidence="5">The sequence shown here is derived from an EMBL/GenBank/DDBJ whole genome shotgun (WGS) entry which is preliminary data.</text>
</comment>
<sequence length="188" mass="20380">MRRKAGGARPDSQQLLAAKDKTVPDVIAPGLDVLFCGINPSLYSAALGQHFARPGNRFWPALHQAGFTDRLLHPSESSELLRAGCGITNIVARATATAAELSPEELRKGQIALAATVERWRPRWLAVLGIGAYRHAFVRPKATLGRQAERIGDANIWVLPNPSGLNAHYQLAELAALFSAFRDAARAR</sequence>
<dbReference type="PANTHER" id="PTHR12159">
    <property type="entry name" value="G/T AND G/U MISMATCH-SPECIFIC DNA GLYCOSYLASE"/>
    <property type="match status" value="1"/>
</dbReference>
<name>A0ABU9DAR8_9PROT</name>
<dbReference type="CDD" id="cd10028">
    <property type="entry name" value="UDG-F2_TDG_MUG"/>
    <property type="match status" value="1"/>
</dbReference>
<dbReference type="RefSeq" id="WP_341371672.1">
    <property type="nucleotide sequence ID" value="NZ_JBBPCO010000013.1"/>
</dbReference>
<evidence type="ECO:0000256" key="2">
    <source>
        <dbReference type="ARBA" id="ARBA00022801"/>
    </source>
</evidence>
<evidence type="ECO:0000256" key="3">
    <source>
        <dbReference type="ARBA" id="ARBA00023204"/>
    </source>
</evidence>
<dbReference type="EMBL" id="JBBPCO010000013">
    <property type="protein sequence ID" value="MEK8090619.1"/>
    <property type="molecule type" value="Genomic_DNA"/>
</dbReference>
<reference evidence="5 6" key="1">
    <citation type="submission" date="2024-04" db="EMBL/GenBank/DDBJ databases">
        <authorList>
            <person name="Abashina T."/>
            <person name="Shaikin A."/>
        </authorList>
    </citation>
    <scope>NUCLEOTIDE SEQUENCE [LARGE SCALE GENOMIC DNA]</scope>
    <source>
        <strain evidence="5 6">AAFK</strain>
    </source>
</reference>
<keyword evidence="2 5" id="KW-0378">Hydrolase</keyword>
<dbReference type="InterPro" id="IPR005122">
    <property type="entry name" value="Uracil-DNA_glycosylase-like"/>
</dbReference>
<dbReference type="EC" id="3.2.2.28" evidence="5"/>
<dbReference type="SMART" id="SM00986">
    <property type="entry name" value="UDG"/>
    <property type="match status" value="1"/>
</dbReference>
<organism evidence="5 6">
    <name type="scientific">Thermithiobacillus plumbiphilus</name>
    <dbReference type="NCBI Taxonomy" id="1729899"/>
    <lineage>
        <taxon>Bacteria</taxon>
        <taxon>Pseudomonadati</taxon>
        <taxon>Pseudomonadota</taxon>
        <taxon>Acidithiobacillia</taxon>
        <taxon>Acidithiobacillales</taxon>
        <taxon>Thermithiobacillaceae</taxon>
        <taxon>Thermithiobacillus</taxon>
    </lineage>
</organism>
<dbReference type="SUPFAM" id="SSF52141">
    <property type="entry name" value="Uracil-DNA glycosylase-like"/>
    <property type="match status" value="1"/>
</dbReference>
<keyword evidence="5" id="KW-0326">Glycosidase</keyword>
<dbReference type="GO" id="GO:0016798">
    <property type="term" value="F:hydrolase activity, acting on glycosyl bonds"/>
    <property type="evidence" value="ECO:0007669"/>
    <property type="project" value="UniProtKB-KW"/>
</dbReference>
<evidence type="ECO:0000256" key="1">
    <source>
        <dbReference type="ARBA" id="ARBA00022763"/>
    </source>
</evidence>